<evidence type="ECO:0000259" key="4">
    <source>
        <dbReference type="SMART" id="SM00644"/>
    </source>
</evidence>
<dbReference type="CDD" id="cd06583">
    <property type="entry name" value="PGRP"/>
    <property type="match status" value="1"/>
</dbReference>
<organism evidence="6 7">
    <name type="scientific">Pelagibacter phage Eyrgjafa EXVC018P</name>
    <dbReference type="NCBI Taxonomy" id="2736227"/>
    <lineage>
        <taxon>Viruses</taxon>
        <taxon>Duplodnaviria</taxon>
        <taxon>Heunggongvirae</taxon>
        <taxon>Uroviricota</taxon>
        <taxon>Caudoviricetes</taxon>
        <taxon>Autographivirales</taxon>
        <taxon>Fussvirus</taxon>
        <taxon>Fussvirus Eyrgjafa EXVC018P</taxon>
    </lineage>
</organism>
<keyword evidence="7" id="KW-1185">Reference proteome</keyword>
<dbReference type="Gene3D" id="3.40.80.10">
    <property type="entry name" value="Peptidoglycan recognition protein-like"/>
    <property type="match status" value="1"/>
</dbReference>
<dbReference type="EMBL" id="MT375523">
    <property type="protein sequence ID" value="QLF88189.1"/>
    <property type="molecule type" value="Genomic_DNA"/>
</dbReference>
<dbReference type="GO" id="GO:0009253">
    <property type="term" value="P:peptidoglycan catabolic process"/>
    <property type="evidence" value="ECO:0007669"/>
    <property type="project" value="InterPro"/>
</dbReference>
<gene>
    <name evidence="6" type="ORF">Eyrgjafa_gp_44</name>
</gene>
<dbReference type="GO" id="GO:0042742">
    <property type="term" value="P:defense response to bacterium"/>
    <property type="evidence" value="ECO:0007669"/>
    <property type="project" value="UniProtKB-KW"/>
</dbReference>
<dbReference type="PANTHER" id="PTHR11022">
    <property type="entry name" value="PEPTIDOGLYCAN RECOGNITION PROTEIN"/>
    <property type="match status" value="1"/>
</dbReference>
<name>A0A7S5Y9C4_9CAUD</name>
<feature type="domain" description="N-acetylmuramoyl-L-alanine amidase" evidence="4">
    <location>
        <begin position="1"/>
        <end position="130"/>
    </location>
</feature>
<dbReference type="SMART" id="SM00644">
    <property type="entry name" value="Ami_2"/>
    <property type="match status" value="1"/>
</dbReference>
<evidence type="ECO:0000256" key="2">
    <source>
        <dbReference type="ARBA" id="ARBA00022529"/>
    </source>
</evidence>
<reference evidence="7" key="1">
    <citation type="submission" date="2020-04" db="EMBL/GenBank/DDBJ databases">
        <title>Efficient Dilution-to-Extinction isolation of novel virus-host model systems for fastidious heterotrophic bacteria.</title>
        <authorList>
            <person name="Buchholz H.H."/>
            <person name="Temperton B."/>
            <person name="Michelsen M."/>
            <person name="Allen M."/>
        </authorList>
    </citation>
    <scope>NUCLEOTIDE SEQUENCE [LARGE SCALE GENOMIC DNA]</scope>
</reference>
<dbReference type="InterPro" id="IPR002502">
    <property type="entry name" value="Amidase_domain"/>
</dbReference>
<keyword evidence="3" id="KW-0081">Bacteriolytic enzyme</keyword>
<dbReference type="InterPro" id="IPR006619">
    <property type="entry name" value="PGRP_domain_met/bac"/>
</dbReference>
<evidence type="ECO:0000256" key="1">
    <source>
        <dbReference type="ARBA" id="ARBA00007553"/>
    </source>
</evidence>
<sequence length="173" mass="19951">MARQETKYIVIHCSQTRPSQDWGAREIDRVHREFGWTKIGYGKVIKRDGTVEQGRADDAVQAHVKGYNHTAYGLCLIGGAQENDWRKGEDNFTAEQWGSLYHTLNELIEKYPDARIVGHYELDESKTCPNFSVRDYLLHEDIKNYKFQDGLTDDADLAELDAEDIPELEEDEL</sequence>
<evidence type="ECO:0000313" key="7">
    <source>
        <dbReference type="Proteomes" id="UP000594646"/>
    </source>
</evidence>
<evidence type="ECO:0000256" key="3">
    <source>
        <dbReference type="ARBA" id="ARBA00022638"/>
    </source>
</evidence>
<dbReference type="Proteomes" id="UP000594646">
    <property type="component" value="Genome"/>
</dbReference>
<accession>A0A7S5Y9C4</accession>
<dbReference type="SMART" id="SM00701">
    <property type="entry name" value="PGRP"/>
    <property type="match status" value="1"/>
</dbReference>
<evidence type="ECO:0000313" key="6">
    <source>
        <dbReference type="EMBL" id="QLF88189.1"/>
    </source>
</evidence>
<dbReference type="InterPro" id="IPR015510">
    <property type="entry name" value="PGRP"/>
</dbReference>
<dbReference type="GO" id="GO:0008745">
    <property type="term" value="F:N-acetylmuramoyl-L-alanine amidase activity"/>
    <property type="evidence" value="ECO:0007669"/>
    <property type="project" value="InterPro"/>
</dbReference>
<dbReference type="Pfam" id="PF01510">
    <property type="entry name" value="Amidase_2"/>
    <property type="match status" value="1"/>
</dbReference>
<proteinExistence type="inferred from homology"/>
<dbReference type="SUPFAM" id="SSF55846">
    <property type="entry name" value="N-acetylmuramoyl-L-alanine amidase-like"/>
    <property type="match status" value="1"/>
</dbReference>
<dbReference type="GO" id="GO:0008270">
    <property type="term" value="F:zinc ion binding"/>
    <property type="evidence" value="ECO:0007669"/>
    <property type="project" value="InterPro"/>
</dbReference>
<dbReference type="PANTHER" id="PTHR11022:SF41">
    <property type="entry name" value="PEPTIDOGLYCAN-RECOGNITION PROTEIN LC-RELATED"/>
    <property type="match status" value="1"/>
</dbReference>
<dbReference type="GO" id="GO:0001897">
    <property type="term" value="P:symbiont-mediated cytolysis of host cell"/>
    <property type="evidence" value="ECO:0007669"/>
    <property type="project" value="UniProtKB-ARBA"/>
</dbReference>
<evidence type="ECO:0000259" key="5">
    <source>
        <dbReference type="SMART" id="SM00701"/>
    </source>
</evidence>
<feature type="domain" description="Peptidoglycan recognition protein family" evidence="5">
    <location>
        <begin position="2"/>
        <end position="123"/>
    </location>
</feature>
<dbReference type="InterPro" id="IPR036505">
    <property type="entry name" value="Amidase/PGRP_sf"/>
</dbReference>
<keyword evidence="2" id="KW-0929">Antimicrobial</keyword>
<comment type="similarity">
    <text evidence="1">Belongs to the N-acetylmuramoyl-L-alanine amidase 2 family.</text>
</comment>
<protein>
    <submittedName>
        <fullName evidence="6">Lysozyme</fullName>
    </submittedName>
</protein>